<dbReference type="EMBL" id="BJVR01000006">
    <property type="protein sequence ID" value="GEL49990.1"/>
    <property type="molecule type" value="Genomic_DNA"/>
</dbReference>
<protein>
    <submittedName>
        <fullName evidence="1">Uncharacterized protein</fullName>
    </submittedName>
</protein>
<evidence type="ECO:0000313" key="1">
    <source>
        <dbReference type="EMBL" id="GEL49990.1"/>
    </source>
</evidence>
<dbReference type="Proteomes" id="UP000321800">
    <property type="component" value="Unassembled WGS sequence"/>
</dbReference>
<name>A0A511FLC4_9PROT</name>
<sequence length="161" mass="17886">MFIYETFFDRIRIGSEEAFNFVLSSGSRVVPDWCAGLRDEFAQRCSVGFGEDDVGISRRSSLRGLEKLESGMLAGLERLVRWSKGSHRFDGYVDYLSDPGLIPTLLIACFTDFADRFPQFKGLFDRCRELIYVSDGGVSGGRGGDPVFIDGPSVNADWSVS</sequence>
<dbReference type="RefSeq" id="WP_045542507.1">
    <property type="nucleotide sequence ID" value="NZ_BJVR01000006.1"/>
</dbReference>
<organism evidence="1 2">
    <name type="scientific">Acetobacter tropicalis</name>
    <dbReference type="NCBI Taxonomy" id="104102"/>
    <lineage>
        <taxon>Bacteria</taxon>
        <taxon>Pseudomonadati</taxon>
        <taxon>Pseudomonadota</taxon>
        <taxon>Alphaproteobacteria</taxon>
        <taxon>Acetobacterales</taxon>
        <taxon>Acetobacteraceae</taxon>
        <taxon>Acetobacter</taxon>
    </lineage>
</organism>
<evidence type="ECO:0000313" key="2">
    <source>
        <dbReference type="Proteomes" id="UP000321800"/>
    </source>
</evidence>
<proteinExistence type="predicted"/>
<dbReference type="AlphaFoldDB" id="A0A511FLC4"/>
<comment type="caution">
    <text evidence="1">The sequence shown here is derived from an EMBL/GenBank/DDBJ whole genome shotgun (WGS) entry which is preliminary data.</text>
</comment>
<gene>
    <name evidence="1" type="ORF">ATR01nite_10650</name>
</gene>
<accession>A0A511FLC4</accession>
<reference evidence="1 2" key="1">
    <citation type="submission" date="2019-07" db="EMBL/GenBank/DDBJ databases">
        <title>Whole genome shotgun sequence of Acetobacter tropicalis NBRC 16470.</title>
        <authorList>
            <person name="Hosoyama A."/>
            <person name="Uohara A."/>
            <person name="Ohji S."/>
            <person name="Ichikawa N."/>
        </authorList>
    </citation>
    <scope>NUCLEOTIDE SEQUENCE [LARGE SCALE GENOMIC DNA]</scope>
    <source>
        <strain evidence="1 2">NBRC 16470</strain>
    </source>
</reference>